<feature type="compositionally biased region" description="Basic and acidic residues" evidence="6">
    <location>
        <begin position="15"/>
        <end position="24"/>
    </location>
</feature>
<evidence type="ECO:0000256" key="2">
    <source>
        <dbReference type="ARBA" id="ARBA00022980"/>
    </source>
</evidence>
<evidence type="ECO:0000256" key="1">
    <source>
        <dbReference type="ARBA" id="ARBA00005640"/>
    </source>
</evidence>
<proteinExistence type="inferred from homology"/>
<dbReference type="GO" id="GO:0003723">
    <property type="term" value="F:RNA binding"/>
    <property type="evidence" value="ECO:0007669"/>
    <property type="project" value="TreeGrafter"/>
</dbReference>
<dbReference type="GO" id="GO:0022625">
    <property type="term" value="C:cytosolic large ribosomal subunit"/>
    <property type="evidence" value="ECO:0007669"/>
    <property type="project" value="TreeGrafter"/>
</dbReference>
<evidence type="ECO:0000256" key="5">
    <source>
        <dbReference type="ARBA" id="ARBA00035321"/>
    </source>
</evidence>
<dbReference type="FunFam" id="1.20.5.110:FF:000003">
    <property type="entry name" value="60S ribosomal protein L13"/>
    <property type="match status" value="1"/>
</dbReference>
<organism evidence="7 8">
    <name type="scientific">Myotis davidii</name>
    <name type="common">David's myotis</name>
    <dbReference type="NCBI Taxonomy" id="225400"/>
    <lineage>
        <taxon>Eukaryota</taxon>
        <taxon>Metazoa</taxon>
        <taxon>Chordata</taxon>
        <taxon>Craniata</taxon>
        <taxon>Vertebrata</taxon>
        <taxon>Euteleostomi</taxon>
        <taxon>Mammalia</taxon>
        <taxon>Eutheria</taxon>
        <taxon>Laurasiatheria</taxon>
        <taxon>Chiroptera</taxon>
        <taxon>Yangochiroptera</taxon>
        <taxon>Vespertilionidae</taxon>
        <taxon>Myotis</taxon>
    </lineage>
</organism>
<name>L5MG26_MYODS</name>
<dbReference type="GO" id="GO:0006412">
    <property type="term" value="P:translation"/>
    <property type="evidence" value="ECO:0007669"/>
    <property type="project" value="InterPro"/>
</dbReference>
<protein>
    <recommendedName>
        <fullName evidence="4">Large ribosomal subunit protein eL13</fullName>
    </recommendedName>
    <alternativeName>
        <fullName evidence="5">60S ribosomal protein L13</fullName>
    </alternativeName>
</protein>
<accession>L5MG26</accession>
<evidence type="ECO:0000256" key="6">
    <source>
        <dbReference type="SAM" id="MobiDB-lite"/>
    </source>
</evidence>
<dbReference type="GO" id="GO:0003735">
    <property type="term" value="F:structural constituent of ribosome"/>
    <property type="evidence" value="ECO:0007669"/>
    <property type="project" value="InterPro"/>
</dbReference>
<dbReference type="Proteomes" id="UP000010556">
    <property type="component" value="Unassembled WGS sequence"/>
</dbReference>
<dbReference type="Gene3D" id="1.20.5.110">
    <property type="match status" value="1"/>
</dbReference>
<keyword evidence="3" id="KW-0687">Ribonucleoprotein</keyword>
<sequence length="146" mass="16277">MKRYHSKVGAGRGFSLEELREQASTERCPPVGISMDPRRQNKSIESLQAQVQQLRVLQAHTLPPGKPLAPTKVDSSADELKLANQPAGPVRPTRNAFREKARVITEKEKTFKVFASLRMAYANAQLIGIWAERAKDAAEQSVKKKI</sequence>
<keyword evidence="2 7" id="KW-0689">Ribosomal protein</keyword>
<evidence type="ECO:0000313" key="7">
    <source>
        <dbReference type="EMBL" id="ELK37554.1"/>
    </source>
</evidence>
<keyword evidence="8" id="KW-1185">Reference proteome</keyword>
<evidence type="ECO:0000256" key="3">
    <source>
        <dbReference type="ARBA" id="ARBA00023274"/>
    </source>
</evidence>
<feature type="region of interest" description="Disordered" evidence="6">
    <location>
        <begin position="1"/>
        <end position="41"/>
    </location>
</feature>
<gene>
    <name evidence="7" type="ORF">MDA_GLEAN10023821</name>
</gene>
<dbReference type="PANTHER" id="PTHR11722">
    <property type="entry name" value="60S RIBOSOMAL PROTEIN L13"/>
    <property type="match status" value="1"/>
</dbReference>
<evidence type="ECO:0000313" key="8">
    <source>
        <dbReference type="Proteomes" id="UP000010556"/>
    </source>
</evidence>
<comment type="similarity">
    <text evidence="1">Belongs to the eukaryotic ribosomal protein eL13 family.</text>
</comment>
<dbReference type="InterPro" id="IPR001380">
    <property type="entry name" value="Ribosomal_eL13"/>
</dbReference>
<evidence type="ECO:0000256" key="4">
    <source>
        <dbReference type="ARBA" id="ARBA00035216"/>
    </source>
</evidence>
<dbReference type="EMBL" id="KB100321">
    <property type="protein sequence ID" value="ELK37554.1"/>
    <property type="molecule type" value="Genomic_DNA"/>
</dbReference>
<reference evidence="8" key="1">
    <citation type="journal article" date="2013" name="Science">
        <title>Comparative analysis of bat genomes provides insight into the evolution of flight and immunity.</title>
        <authorList>
            <person name="Zhang G."/>
            <person name="Cowled C."/>
            <person name="Shi Z."/>
            <person name="Huang Z."/>
            <person name="Bishop-Lilly K.A."/>
            <person name="Fang X."/>
            <person name="Wynne J.W."/>
            <person name="Xiong Z."/>
            <person name="Baker M.L."/>
            <person name="Zhao W."/>
            <person name="Tachedjian M."/>
            <person name="Zhu Y."/>
            <person name="Zhou P."/>
            <person name="Jiang X."/>
            <person name="Ng J."/>
            <person name="Yang L."/>
            <person name="Wu L."/>
            <person name="Xiao J."/>
            <person name="Feng Y."/>
            <person name="Chen Y."/>
            <person name="Sun X."/>
            <person name="Zhang Y."/>
            <person name="Marsh G.A."/>
            <person name="Crameri G."/>
            <person name="Broder C.C."/>
            <person name="Frey K.G."/>
            <person name="Wang L.F."/>
            <person name="Wang J."/>
        </authorList>
    </citation>
    <scope>NUCLEOTIDE SEQUENCE [LARGE SCALE GENOMIC DNA]</scope>
</reference>
<dbReference type="PANTHER" id="PTHR11722:SF0">
    <property type="entry name" value="LARGE RIBOSOMAL SUBUNIT PROTEIN EL13"/>
    <property type="match status" value="1"/>
</dbReference>
<dbReference type="AlphaFoldDB" id="L5MG26"/>
<dbReference type="Pfam" id="PF01294">
    <property type="entry name" value="Ribosomal_L13e"/>
    <property type="match status" value="1"/>
</dbReference>